<dbReference type="InterPro" id="IPR036291">
    <property type="entry name" value="NAD(P)-bd_dom_sf"/>
</dbReference>
<feature type="transmembrane region" description="Helical" evidence="2">
    <location>
        <begin position="12"/>
        <end position="31"/>
    </location>
</feature>
<dbReference type="Gene3D" id="3.40.50.720">
    <property type="entry name" value="NAD(P)-binding Rossmann-like Domain"/>
    <property type="match status" value="2"/>
</dbReference>
<dbReference type="InterPro" id="IPR051203">
    <property type="entry name" value="Polysaccharide_Synthase-Rel"/>
</dbReference>
<evidence type="ECO:0000259" key="3">
    <source>
        <dbReference type="Pfam" id="PF02719"/>
    </source>
</evidence>
<dbReference type="Pfam" id="PF02719">
    <property type="entry name" value="Polysacc_synt_2"/>
    <property type="match status" value="1"/>
</dbReference>
<keyword evidence="2" id="KW-1133">Transmembrane helix</keyword>
<sequence length="816" mass="91939">MKLLPRHKNFYLMLFADVCFSVLSLYAAYALRFEMAIPPQHRNAMLQALPFVLFTKLSILALFSAYHGMWRYTNLADVINIARAILLSTAVIMTALLLVSGFEGYPRSVFLIDGLLSFLFIGGLRTSIRVTLSENLRQSLFPDLLNLFCPDRKKIVLIRLGSCLIDIFLVTLAFYASYLLRFEFQIPAAQFMTFLNTLPLVVSMKIAIFVFFRIYQGLWRYTGVEDLLKIGKASIVSSLGVVLVILLLYRFQGYPRSVFMLDWGITLLLVAGARVGTRLYCSQREKKFRNTSFSHRSASTRTRLLIIGAGNTGEKVVREILENPSLRFDPIGFLDDNTEKLEMSIHGVKVLDRLEQIKNFHSLFDQILIAIPSATAAQVRRIVALCEASGKPFRIVPSLGELINGTLSVKASREVTIQDLLGREEVRLDKEAIFATLQGKRILVTGAGGSIGSELVRQITRFSPEAIALVDMNEFHLFRIQMECTQRFPSLNTIGFLRDIRDPETLRQVFSSFHPQIIFHAAAYKHVPMQECQPWEAVKNNVVGTSNLLQLAQEYAVKKFVLVSTDKAVRPTNVMGATKRIAEQLVIGANNHADSRFIVVRFGNVLGSSGSVIPLFQEQIARGGPLTVTHPEITRYFMSIPEAAQLILQAAAMGVGGEIFLLDMGNPVKIVDLAQDLIRLHGYEPGTDIDIRFTGLRPGEKLHEELITQGEGIVETQHEKIMVLRGNGSNMNKLHDQITSLLEVSRTFDSSKIKQKLQDIVPEYRPEFHEYSGQQEWRKSFYSSTPMWELPHYGVRQGNARIGVPMQEQTKEKVEV</sequence>
<gene>
    <name evidence="4" type="ORF">U27_04105</name>
</gene>
<dbReference type="Proteomes" id="UP000030661">
    <property type="component" value="Unassembled WGS sequence"/>
</dbReference>
<evidence type="ECO:0000313" key="5">
    <source>
        <dbReference type="Proteomes" id="UP000030661"/>
    </source>
</evidence>
<dbReference type="CDD" id="cd05237">
    <property type="entry name" value="UDP_invert_4-6DH_SDR_e"/>
    <property type="match status" value="1"/>
</dbReference>
<feature type="transmembrane region" description="Helical" evidence="2">
    <location>
        <begin position="156"/>
        <end position="176"/>
    </location>
</feature>
<feature type="transmembrane region" description="Helical" evidence="2">
    <location>
        <begin position="233"/>
        <end position="251"/>
    </location>
</feature>
<feature type="transmembrane region" description="Helical" evidence="2">
    <location>
        <begin position="108"/>
        <end position="128"/>
    </location>
</feature>
<evidence type="ECO:0000256" key="2">
    <source>
        <dbReference type="SAM" id="Phobius"/>
    </source>
</evidence>
<keyword evidence="5" id="KW-1185">Reference proteome</keyword>
<proteinExistence type="inferred from homology"/>
<feature type="transmembrane region" description="Helical" evidence="2">
    <location>
        <begin position="81"/>
        <end position="102"/>
    </location>
</feature>
<dbReference type="PANTHER" id="PTHR43318:SF1">
    <property type="entry name" value="POLYSACCHARIDE BIOSYNTHESIS PROTEIN EPSC-RELATED"/>
    <property type="match status" value="1"/>
</dbReference>
<organism evidence="4 5">
    <name type="scientific">Vecturithrix granuli</name>
    <dbReference type="NCBI Taxonomy" id="1499967"/>
    <lineage>
        <taxon>Bacteria</taxon>
        <taxon>Candidatus Moduliflexota</taxon>
        <taxon>Candidatus Vecturitrichia</taxon>
        <taxon>Candidatus Vecturitrichales</taxon>
        <taxon>Candidatus Vecturitrichaceae</taxon>
        <taxon>Candidatus Vecturithrix</taxon>
    </lineage>
</organism>
<evidence type="ECO:0000256" key="1">
    <source>
        <dbReference type="ARBA" id="ARBA00007430"/>
    </source>
</evidence>
<accession>A0A081BXT5</accession>
<dbReference type="AlphaFoldDB" id="A0A081BXT5"/>
<dbReference type="PANTHER" id="PTHR43318">
    <property type="entry name" value="UDP-N-ACETYLGLUCOSAMINE 4,6-DEHYDRATASE"/>
    <property type="match status" value="1"/>
</dbReference>
<keyword evidence="2" id="KW-0472">Membrane</keyword>
<feature type="transmembrane region" description="Helical" evidence="2">
    <location>
        <begin position="188"/>
        <end position="212"/>
    </location>
</feature>
<dbReference type="eggNOG" id="COG1086">
    <property type="taxonomic scope" value="Bacteria"/>
</dbReference>
<reference evidence="4 5" key="1">
    <citation type="journal article" date="2015" name="PeerJ">
        <title>First genomic representation of candidate bacterial phylum KSB3 points to enhanced environmental sensing as a trigger of wastewater bulking.</title>
        <authorList>
            <person name="Sekiguchi Y."/>
            <person name="Ohashi A."/>
            <person name="Parks D.H."/>
            <person name="Yamauchi T."/>
            <person name="Tyson G.W."/>
            <person name="Hugenholtz P."/>
        </authorList>
    </citation>
    <scope>NUCLEOTIDE SEQUENCE [LARGE SCALE GENOMIC DNA]</scope>
</reference>
<dbReference type="SUPFAM" id="SSF51735">
    <property type="entry name" value="NAD(P)-binding Rossmann-fold domains"/>
    <property type="match status" value="2"/>
</dbReference>
<feature type="domain" description="Polysaccharide biosynthesis protein CapD-like" evidence="3">
    <location>
        <begin position="442"/>
        <end position="724"/>
    </location>
</feature>
<dbReference type="HOGENOM" id="CLU_013560_5_2_0"/>
<evidence type="ECO:0000313" key="4">
    <source>
        <dbReference type="EMBL" id="GAK57140.1"/>
    </source>
</evidence>
<protein>
    <submittedName>
        <fullName evidence="4">Capsular polysaccharide biosynthesis protein CapD</fullName>
    </submittedName>
</protein>
<feature type="transmembrane region" description="Helical" evidence="2">
    <location>
        <begin position="51"/>
        <end position="69"/>
    </location>
</feature>
<dbReference type="EMBL" id="DF820465">
    <property type="protein sequence ID" value="GAK57140.1"/>
    <property type="molecule type" value="Genomic_DNA"/>
</dbReference>
<dbReference type="STRING" id="1499967.U27_04105"/>
<comment type="similarity">
    <text evidence="1">Belongs to the polysaccharide synthase family.</text>
</comment>
<name>A0A081BXT5_VECG1</name>
<keyword evidence="2" id="KW-0812">Transmembrane</keyword>
<dbReference type="InterPro" id="IPR003869">
    <property type="entry name" value="Polysac_CapD-like"/>
</dbReference>
<dbReference type="Pfam" id="PF13727">
    <property type="entry name" value="CoA_binding_3"/>
    <property type="match status" value="1"/>
</dbReference>